<dbReference type="STRING" id="128403.WA1_20730"/>
<evidence type="ECO:0000313" key="2">
    <source>
        <dbReference type="EMBL" id="KYC42395.1"/>
    </source>
</evidence>
<dbReference type="AlphaFoldDB" id="A0A139XCJ2"/>
<evidence type="ECO:0000313" key="3">
    <source>
        <dbReference type="Proteomes" id="UP000076925"/>
    </source>
</evidence>
<dbReference type="Pfam" id="PF12770">
    <property type="entry name" value="CHAT"/>
    <property type="match status" value="1"/>
</dbReference>
<organism evidence="2 3">
    <name type="scientific">Scytonema hofmannii PCC 7110</name>
    <dbReference type="NCBI Taxonomy" id="128403"/>
    <lineage>
        <taxon>Bacteria</taxon>
        <taxon>Bacillati</taxon>
        <taxon>Cyanobacteriota</taxon>
        <taxon>Cyanophyceae</taxon>
        <taxon>Nostocales</taxon>
        <taxon>Scytonemataceae</taxon>
        <taxon>Scytonema</taxon>
    </lineage>
</organism>
<dbReference type="InterPro" id="IPR024983">
    <property type="entry name" value="CHAT_dom"/>
</dbReference>
<dbReference type="Proteomes" id="UP000076925">
    <property type="component" value="Unassembled WGS sequence"/>
</dbReference>
<accession>A0A139XCJ2</accession>
<evidence type="ECO:0000259" key="1">
    <source>
        <dbReference type="Pfam" id="PF12770"/>
    </source>
</evidence>
<gene>
    <name evidence="2" type="ORF">WA1_20730</name>
</gene>
<proteinExistence type="predicted"/>
<keyword evidence="3" id="KW-1185">Reference proteome</keyword>
<feature type="domain" description="CHAT" evidence="1">
    <location>
        <begin position="2"/>
        <end position="60"/>
    </location>
</feature>
<name>A0A139XCJ2_9CYAN</name>
<sequence length="61" mass="7182">MVSLWQVSDEGTSVFMQEFYKQMWQSGKSASAASRATQLKMWHSKKWRNPNYWAAFTFLGE</sequence>
<comment type="caution">
    <text evidence="2">The sequence shown here is derived from an EMBL/GenBank/DDBJ whole genome shotgun (WGS) entry which is preliminary data.</text>
</comment>
<protein>
    <recommendedName>
        <fullName evidence="1">CHAT domain-containing protein</fullName>
    </recommendedName>
</protein>
<dbReference type="RefSeq" id="WP_017741629.1">
    <property type="nucleotide sequence ID" value="NZ_KQ976354.1"/>
</dbReference>
<dbReference type="EMBL" id="ANNX02000020">
    <property type="protein sequence ID" value="KYC42395.1"/>
    <property type="molecule type" value="Genomic_DNA"/>
</dbReference>
<reference evidence="2 3" key="1">
    <citation type="journal article" date="2013" name="Genome Biol. Evol.">
        <title>Genomes of Stigonematalean cyanobacteria (subsection V) and the evolution of oxygenic photosynthesis from prokaryotes to plastids.</title>
        <authorList>
            <person name="Dagan T."/>
            <person name="Roettger M."/>
            <person name="Stucken K."/>
            <person name="Landan G."/>
            <person name="Koch R."/>
            <person name="Major P."/>
            <person name="Gould S.B."/>
            <person name="Goremykin V.V."/>
            <person name="Rippka R."/>
            <person name="Tandeau de Marsac N."/>
            <person name="Gugger M."/>
            <person name="Lockhart P.J."/>
            <person name="Allen J.F."/>
            <person name="Brune I."/>
            <person name="Maus I."/>
            <person name="Puhler A."/>
            <person name="Martin W.F."/>
        </authorList>
    </citation>
    <scope>NUCLEOTIDE SEQUENCE [LARGE SCALE GENOMIC DNA]</scope>
    <source>
        <strain evidence="2 3">PCC 7110</strain>
    </source>
</reference>